<dbReference type="CDD" id="cd02440">
    <property type="entry name" value="AdoMet_MTases"/>
    <property type="match status" value="1"/>
</dbReference>
<dbReference type="RefSeq" id="XP_012209269.1">
    <property type="nucleotide sequence ID" value="XM_012353879.1"/>
</dbReference>
<dbReference type="SUPFAM" id="SSF53335">
    <property type="entry name" value="S-adenosyl-L-methionine-dependent methyltransferases"/>
    <property type="match status" value="1"/>
</dbReference>
<keyword evidence="3" id="KW-0808">Transferase</keyword>
<evidence type="ECO:0000256" key="1">
    <source>
        <dbReference type="ARBA" id="ARBA00010633"/>
    </source>
</evidence>
<dbReference type="AlphaFoldDB" id="A0A067BT74"/>
<reference evidence="6 7" key="1">
    <citation type="journal article" date="2013" name="PLoS Genet.">
        <title>Distinctive expansion of potential virulence genes in the genome of the oomycete fish pathogen Saprolegnia parasitica.</title>
        <authorList>
            <person name="Jiang R.H."/>
            <person name="de Bruijn I."/>
            <person name="Haas B.J."/>
            <person name="Belmonte R."/>
            <person name="Lobach L."/>
            <person name="Christie J."/>
            <person name="van den Ackerveken G."/>
            <person name="Bottin A."/>
            <person name="Bulone V."/>
            <person name="Diaz-Moreno S.M."/>
            <person name="Dumas B."/>
            <person name="Fan L."/>
            <person name="Gaulin E."/>
            <person name="Govers F."/>
            <person name="Grenville-Briggs L.J."/>
            <person name="Horner N.R."/>
            <person name="Levin J.Z."/>
            <person name="Mammella M."/>
            <person name="Meijer H.J."/>
            <person name="Morris P."/>
            <person name="Nusbaum C."/>
            <person name="Oome S."/>
            <person name="Phillips A.J."/>
            <person name="van Rooyen D."/>
            <person name="Rzeszutek E."/>
            <person name="Saraiva M."/>
            <person name="Secombes C.J."/>
            <person name="Seidl M.F."/>
            <person name="Snel B."/>
            <person name="Stassen J.H."/>
            <person name="Sykes S."/>
            <person name="Tripathy S."/>
            <person name="van den Berg H."/>
            <person name="Vega-Arreguin J.C."/>
            <person name="Wawra S."/>
            <person name="Young S.K."/>
            <person name="Zeng Q."/>
            <person name="Dieguez-Uribeondo J."/>
            <person name="Russ C."/>
            <person name="Tyler B.M."/>
            <person name="van West P."/>
        </authorList>
    </citation>
    <scope>NUCLEOTIDE SEQUENCE [LARGE SCALE GENOMIC DNA]</scope>
    <source>
        <strain evidence="6 7">CBS 223.65</strain>
    </source>
</reference>
<accession>A0A067BT74</accession>
<organism evidence="6 7">
    <name type="scientific">Saprolegnia parasitica (strain CBS 223.65)</name>
    <dbReference type="NCBI Taxonomy" id="695850"/>
    <lineage>
        <taxon>Eukaryota</taxon>
        <taxon>Sar</taxon>
        <taxon>Stramenopiles</taxon>
        <taxon>Oomycota</taxon>
        <taxon>Saprolegniomycetes</taxon>
        <taxon>Saprolegniales</taxon>
        <taxon>Saprolegniaceae</taxon>
        <taxon>Saprolegnia</taxon>
    </lineage>
</organism>
<dbReference type="GO" id="GO:0005739">
    <property type="term" value="C:mitochondrion"/>
    <property type="evidence" value="ECO:0007669"/>
    <property type="project" value="TreeGrafter"/>
</dbReference>
<dbReference type="InterPro" id="IPR026170">
    <property type="entry name" value="FAM173A/B"/>
</dbReference>
<feature type="domain" description="Methyltransferase" evidence="5">
    <location>
        <begin position="31"/>
        <end position="114"/>
    </location>
</feature>
<sequence>MIAPRKTLHSTPRAVLAEAFALAKVGPTDVICDVGCGDGRVLLYAATELRVAKSIGIEIDGARVEAIRASAASMGISDKVHVHCGNALEIPIDDDVTVLFLFLIERGLKQVFRQLEACTSRLRAKPLRILTYLYCIDAMDPFLVETRMCAATADGATKADAKFPIYLYVLPPKPDIETQLP</sequence>
<dbReference type="PANTHER" id="PTHR13610">
    <property type="entry name" value="METHYLTRANSFERASE DOMAIN-CONTAINING PROTEIN"/>
    <property type="match status" value="1"/>
</dbReference>
<comment type="similarity">
    <text evidence="1">Belongs to the ANT/ATPSC lysine N-methyltransferase family.</text>
</comment>
<dbReference type="KEGG" id="spar:SPRG_14183"/>
<evidence type="ECO:0000259" key="5">
    <source>
        <dbReference type="Pfam" id="PF13649"/>
    </source>
</evidence>
<gene>
    <name evidence="6" type="ORF">SPRG_14183</name>
</gene>
<dbReference type="OMA" id="VETRMCA"/>
<evidence type="ECO:0000313" key="6">
    <source>
        <dbReference type="EMBL" id="KDO20035.1"/>
    </source>
</evidence>
<dbReference type="Pfam" id="PF13649">
    <property type="entry name" value="Methyltransf_25"/>
    <property type="match status" value="1"/>
</dbReference>
<keyword evidence="2" id="KW-0489">Methyltransferase</keyword>
<dbReference type="PANTHER" id="PTHR13610:SF11">
    <property type="entry name" value="METHYLTRANSFERASE DOMAIN-CONTAINING PROTEIN"/>
    <property type="match status" value="1"/>
</dbReference>
<proteinExistence type="inferred from homology"/>
<dbReference type="GO" id="GO:0032259">
    <property type="term" value="P:methylation"/>
    <property type="evidence" value="ECO:0007669"/>
    <property type="project" value="UniProtKB-KW"/>
</dbReference>
<keyword evidence="4" id="KW-0949">S-adenosyl-L-methionine</keyword>
<dbReference type="GO" id="GO:0016279">
    <property type="term" value="F:protein-lysine N-methyltransferase activity"/>
    <property type="evidence" value="ECO:0007669"/>
    <property type="project" value="InterPro"/>
</dbReference>
<name>A0A067BT74_SAPPC</name>
<evidence type="ECO:0000313" key="7">
    <source>
        <dbReference type="Proteomes" id="UP000030745"/>
    </source>
</evidence>
<dbReference type="EMBL" id="KK583326">
    <property type="protein sequence ID" value="KDO20035.1"/>
    <property type="molecule type" value="Genomic_DNA"/>
</dbReference>
<dbReference type="InterPro" id="IPR041698">
    <property type="entry name" value="Methyltransf_25"/>
</dbReference>
<dbReference type="OrthoDB" id="66144at2759"/>
<dbReference type="Proteomes" id="UP000030745">
    <property type="component" value="Unassembled WGS sequence"/>
</dbReference>
<dbReference type="VEuPathDB" id="FungiDB:SPRG_14183"/>
<evidence type="ECO:0000256" key="2">
    <source>
        <dbReference type="ARBA" id="ARBA00022603"/>
    </source>
</evidence>
<dbReference type="STRING" id="695850.A0A067BT74"/>
<dbReference type="InterPro" id="IPR029063">
    <property type="entry name" value="SAM-dependent_MTases_sf"/>
</dbReference>
<keyword evidence="7" id="KW-1185">Reference proteome</keyword>
<protein>
    <recommendedName>
        <fullName evidence="5">Methyltransferase domain-containing protein</fullName>
    </recommendedName>
</protein>
<evidence type="ECO:0000256" key="4">
    <source>
        <dbReference type="ARBA" id="ARBA00022691"/>
    </source>
</evidence>
<evidence type="ECO:0000256" key="3">
    <source>
        <dbReference type="ARBA" id="ARBA00022679"/>
    </source>
</evidence>
<dbReference type="GeneID" id="24136006"/>
<dbReference type="GO" id="GO:1905706">
    <property type="term" value="P:regulation of mitochondrial ATP synthesis coupled proton transport"/>
    <property type="evidence" value="ECO:0007669"/>
    <property type="project" value="TreeGrafter"/>
</dbReference>
<dbReference type="Gene3D" id="3.40.50.150">
    <property type="entry name" value="Vaccinia Virus protein VP39"/>
    <property type="match status" value="1"/>
</dbReference>